<dbReference type="AlphaFoldDB" id="A0AAV7JR06"/>
<dbReference type="Proteomes" id="UP001165289">
    <property type="component" value="Unassembled WGS sequence"/>
</dbReference>
<keyword evidence="3" id="KW-1185">Reference proteome</keyword>
<evidence type="ECO:0000313" key="3">
    <source>
        <dbReference type="Proteomes" id="UP001165289"/>
    </source>
</evidence>
<reference evidence="2 3" key="1">
    <citation type="journal article" date="2023" name="BMC Biol.">
        <title>The compact genome of the sponge Oopsacas minuta (Hexactinellida) is lacking key metazoan core genes.</title>
        <authorList>
            <person name="Santini S."/>
            <person name="Schenkelaars Q."/>
            <person name="Jourda C."/>
            <person name="Duchesne M."/>
            <person name="Belahbib H."/>
            <person name="Rocher C."/>
            <person name="Selva M."/>
            <person name="Riesgo A."/>
            <person name="Vervoort M."/>
            <person name="Leys S.P."/>
            <person name="Kodjabachian L."/>
            <person name="Le Bivic A."/>
            <person name="Borchiellini C."/>
            <person name="Claverie J.M."/>
            <person name="Renard E."/>
        </authorList>
    </citation>
    <scope>NUCLEOTIDE SEQUENCE [LARGE SCALE GENOMIC DNA]</scope>
    <source>
        <strain evidence="2">SPO-2</strain>
    </source>
</reference>
<feature type="compositionally biased region" description="Acidic residues" evidence="1">
    <location>
        <begin position="43"/>
        <end position="60"/>
    </location>
</feature>
<comment type="caution">
    <text evidence="2">The sequence shown here is derived from an EMBL/GenBank/DDBJ whole genome shotgun (WGS) entry which is preliminary data.</text>
</comment>
<gene>
    <name evidence="2" type="ORF">LOD99_5265</name>
</gene>
<name>A0AAV7JR06_9METZ</name>
<feature type="region of interest" description="Disordered" evidence="1">
    <location>
        <begin position="1"/>
        <end position="60"/>
    </location>
</feature>
<organism evidence="2 3">
    <name type="scientific">Oopsacas minuta</name>
    <dbReference type="NCBI Taxonomy" id="111878"/>
    <lineage>
        <taxon>Eukaryota</taxon>
        <taxon>Metazoa</taxon>
        <taxon>Porifera</taxon>
        <taxon>Hexactinellida</taxon>
        <taxon>Hexasterophora</taxon>
        <taxon>Lyssacinosida</taxon>
        <taxon>Leucopsacidae</taxon>
        <taxon>Oopsacas</taxon>
    </lineage>
</organism>
<proteinExistence type="predicted"/>
<accession>A0AAV7JR06</accession>
<evidence type="ECO:0000256" key="1">
    <source>
        <dbReference type="SAM" id="MobiDB-lite"/>
    </source>
</evidence>
<evidence type="ECO:0000313" key="2">
    <source>
        <dbReference type="EMBL" id="KAI6651299.1"/>
    </source>
</evidence>
<protein>
    <submittedName>
        <fullName evidence="2">Uncharacterized protein</fullName>
    </submittedName>
</protein>
<dbReference type="EMBL" id="JAKMXF010000305">
    <property type="protein sequence ID" value="KAI6651299.1"/>
    <property type="molecule type" value="Genomic_DNA"/>
</dbReference>
<sequence length="104" mass="11866">MTAVGTEDNLVQPEGLPDYNIPPPSMIEPGSVAPDMQNPEPNEIVDIEPETESPLIDDDDESEEFEDNIADRIFHHEIVGKQVKRLYKNGWFIGKIQYFNSRHD</sequence>